<feature type="transmembrane region" description="Helical" evidence="6">
    <location>
        <begin position="129"/>
        <end position="151"/>
    </location>
</feature>
<comment type="subcellular location">
    <subcellularLocation>
        <location evidence="6">Cell membrane</location>
        <topology evidence="6">Multi-pass membrane protein</topology>
    </subcellularLocation>
    <subcellularLocation>
        <location evidence="1">Membrane</location>
        <topology evidence="1">Multi-pass membrane protein</topology>
    </subcellularLocation>
</comment>
<feature type="transmembrane region" description="Helical" evidence="6">
    <location>
        <begin position="201"/>
        <end position="220"/>
    </location>
</feature>
<proteinExistence type="inferred from homology"/>
<feature type="transmembrane region" description="Helical" evidence="6">
    <location>
        <begin position="7"/>
        <end position="30"/>
    </location>
</feature>
<feature type="transmembrane region" description="Helical" evidence="6">
    <location>
        <begin position="90"/>
        <end position="108"/>
    </location>
</feature>
<evidence type="ECO:0000256" key="2">
    <source>
        <dbReference type="ARBA" id="ARBA00009142"/>
    </source>
</evidence>
<sequence length="255" mass="26648">MTGLVSGILAGFLGIGGGTLLVPVLVQFGFVPVEATATSSLAILVTSSAGSLQNWRMGFLKIRQVLLLAGPAIVTAFLGATIGGKLPPHLLLIGFGLLLLCNLYLVSLKKRVIRTAQFREPRMASGPAISPLAARLIAGSIAGLMAGLFGVGGGVILVPLQILLLGEDIKTAVRTSLGVIVITSISACTGHMLQGNIDFPAGLLLGLGGLIGVQISTRYLPKLSDQTVTQLFRIMLVVLALYMFWQALDIYQKGM</sequence>
<dbReference type="PANTHER" id="PTHR43701">
    <property type="entry name" value="MEMBRANE TRANSPORTER PROTEIN MJ0441-RELATED"/>
    <property type="match status" value="1"/>
</dbReference>
<name>A0A2W4U744_9CYAN</name>
<reference evidence="7 8" key="2">
    <citation type="submission" date="2018-06" db="EMBL/GenBank/DDBJ databases">
        <title>Metagenomic assembly of (sub)arctic Cyanobacteria and their associated microbiome from non-axenic cultures.</title>
        <authorList>
            <person name="Baurain D."/>
        </authorList>
    </citation>
    <scope>NUCLEOTIDE SEQUENCE [LARGE SCALE GENOMIC DNA]</scope>
    <source>
        <strain evidence="7">ULC129bin1</strain>
    </source>
</reference>
<dbReference type="Proteomes" id="UP000249354">
    <property type="component" value="Unassembled WGS sequence"/>
</dbReference>
<keyword evidence="6" id="KW-1003">Cell membrane</keyword>
<evidence type="ECO:0000256" key="5">
    <source>
        <dbReference type="ARBA" id="ARBA00023136"/>
    </source>
</evidence>
<protein>
    <recommendedName>
        <fullName evidence="6">Probable membrane transporter protein</fullName>
    </recommendedName>
</protein>
<dbReference type="GO" id="GO:0005886">
    <property type="term" value="C:plasma membrane"/>
    <property type="evidence" value="ECO:0007669"/>
    <property type="project" value="UniProtKB-SubCell"/>
</dbReference>
<dbReference type="EMBL" id="QBMC01000101">
    <property type="protein sequence ID" value="PZO14870.1"/>
    <property type="molecule type" value="Genomic_DNA"/>
</dbReference>
<keyword evidence="5 6" id="KW-0472">Membrane</keyword>
<feature type="transmembrane region" description="Helical" evidence="6">
    <location>
        <begin position="232"/>
        <end position="251"/>
    </location>
</feature>
<dbReference type="Pfam" id="PF01925">
    <property type="entry name" value="TauE"/>
    <property type="match status" value="1"/>
</dbReference>
<dbReference type="AlphaFoldDB" id="A0A2W4U744"/>
<feature type="transmembrane region" description="Helical" evidence="6">
    <location>
        <begin position="171"/>
        <end position="189"/>
    </location>
</feature>
<keyword evidence="3 6" id="KW-0812">Transmembrane</keyword>
<comment type="similarity">
    <text evidence="2 6">Belongs to the 4-toluene sulfonate uptake permease (TSUP) (TC 2.A.102) family.</text>
</comment>
<reference evidence="8" key="1">
    <citation type="submission" date="2018-04" db="EMBL/GenBank/DDBJ databases">
        <authorList>
            <person name="Cornet L."/>
        </authorList>
    </citation>
    <scope>NUCLEOTIDE SEQUENCE [LARGE SCALE GENOMIC DNA]</scope>
</reference>
<dbReference type="InterPro" id="IPR051598">
    <property type="entry name" value="TSUP/Inactive_protease-like"/>
</dbReference>
<organism evidence="7 8">
    <name type="scientific">Leptolyngbya foveolarum</name>
    <dbReference type="NCBI Taxonomy" id="47253"/>
    <lineage>
        <taxon>Bacteria</taxon>
        <taxon>Bacillati</taxon>
        <taxon>Cyanobacteriota</taxon>
        <taxon>Cyanophyceae</taxon>
        <taxon>Leptolyngbyales</taxon>
        <taxon>Leptolyngbyaceae</taxon>
        <taxon>Leptolyngbya group</taxon>
        <taxon>Leptolyngbya</taxon>
    </lineage>
</organism>
<feature type="transmembrane region" description="Helical" evidence="6">
    <location>
        <begin position="65"/>
        <end position="84"/>
    </location>
</feature>
<evidence type="ECO:0000256" key="3">
    <source>
        <dbReference type="ARBA" id="ARBA00022692"/>
    </source>
</evidence>
<feature type="transmembrane region" description="Helical" evidence="6">
    <location>
        <begin position="36"/>
        <end position="53"/>
    </location>
</feature>
<accession>A0A2W4U744</accession>
<keyword evidence="4 6" id="KW-1133">Transmembrane helix</keyword>
<evidence type="ECO:0000313" key="7">
    <source>
        <dbReference type="EMBL" id="PZO14870.1"/>
    </source>
</evidence>
<evidence type="ECO:0000256" key="6">
    <source>
        <dbReference type="RuleBase" id="RU363041"/>
    </source>
</evidence>
<evidence type="ECO:0000313" key="8">
    <source>
        <dbReference type="Proteomes" id="UP000249354"/>
    </source>
</evidence>
<dbReference type="InterPro" id="IPR002781">
    <property type="entry name" value="TM_pro_TauE-like"/>
</dbReference>
<evidence type="ECO:0000256" key="1">
    <source>
        <dbReference type="ARBA" id="ARBA00004141"/>
    </source>
</evidence>
<gene>
    <name evidence="7" type="ORF">DCF25_14405</name>
</gene>
<evidence type="ECO:0000256" key="4">
    <source>
        <dbReference type="ARBA" id="ARBA00022989"/>
    </source>
</evidence>
<comment type="caution">
    <text evidence="7">The sequence shown here is derived from an EMBL/GenBank/DDBJ whole genome shotgun (WGS) entry which is preliminary data.</text>
</comment>
<dbReference type="PANTHER" id="PTHR43701:SF2">
    <property type="entry name" value="MEMBRANE TRANSPORTER PROTEIN YJNA-RELATED"/>
    <property type="match status" value="1"/>
</dbReference>